<accession>A0A835CQ25</accession>
<dbReference type="InterPro" id="IPR057672">
    <property type="entry name" value="TPR_IPO4/5"/>
</dbReference>
<proteinExistence type="predicted"/>
<evidence type="ECO:0000256" key="6">
    <source>
        <dbReference type="ARBA" id="ARBA00022927"/>
    </source>
</evidence>
<protein>
    <recommendedName>
        <fullName evidence="9">Importin N-terminal domain-containing protein</fullName>
    </recommendedName>
</protein>
<keyword evidence="7" id="KW-0539">Nucleus</keyword>
<evidence type="ECO:0000256" key="3">
    <source>
        <dbReference type="ARBA" id="ARBA00022448"/>
    </source>
</evidence>
<dbReference type="Pfam" id="PF25780">
    <property type="entry name" value="TPR_IPO5"/>
    <property type="match status" value="1"/>
</dbReference>
<evidence type="ECO:0000256" key="1">
    <source>
        <dbReference type="ARBA" id="ARBA00004123"/>
    </source>
</evidence>
<dbReference type="OrthoDB" id="7862313at2759"/>
<dbReference type="InterPro" id="IPR040122">
    <property type="entry name" value="Importin_beta"/>
</dbReference>
<dbReference type="GO" id="GO:0031267">
    <property type="term" value="F:small GTPase binding"/>
    <property type="evidence" value="ECO:0007669"/>
    <property type="project" value="InterPro"/>
</dbReference>
<keyword evidence="11" id="KW-1185">Reference proteome</keyword>
<feature type="region of interest" description="Disordered" evidence="8">
    <location>
        <begin position="661"/>
        <end position="690"/>
    </location>
</feature>
<evidence type="ECO:0000256" key="8">
    <source>
        <dbReference type="SAM" id="MobiDB-lite"/>
    </source>
</evidence>
<keyword evidence="6" id="KW-0653">Protein transport</keyword>
<comment type="caution">
    <text evidence="10">The sequence shown here is derived from an EMBL/GenBank/DDBJ whole genome shotgun (WGS) entry which is preliminary data.</text>
</comment>
<dbReference type="GO" id="GO:0005737">
    <property type="term" value="C:cytoplasm"/>
    <property type="evidence" value="ECO:0007669"/>
    <property type="project" value="UniProtKB-SubCell"/>
</dbReference>
<dbReference type="InterPro" id="IPR016024">
    <property type="entry name" value="ARM-type_fold"/>
</dbReference>
<dbReference type="GO" id="GO:0005634">
    <property type="term" value="C:nucleus"/>
    <property type="evidence" value="ECO:0007669"/>
    <property type="project" value="UniProtKB-SubCell"/>
</dbReference>
<dbReference type="Proteomes" id="UP000639338">
    <property type="component" value="Unassembled WGS sequence"/>
</dbReference>
<keyword evidence="3" id="KW-0813">Transport</keyword>
<name>A0A835CQ25_APHGI</name>
<keyword evidence="5" id="KW-0677">Repeat</keyword>
<dbReference type="GO" id="GO:0006606">
    <property type="term" value="P:protein import into nucleus"/>
    <property type="evidence" value="ECO:0007669"/>
    <property type="project" value="InterPro"/>
</dbReference>
<evidence type="ECO:0000256" key="7">
    <source>
        <dbReference type="ARBA" id="ARBA00023242"/>
    </source>
</evidence>
<evidence type="ECO:0000313" key="10">
    <source>
        <dbReference type="EMBL" id="KAF7988730.1"/>
    </source>
</evidence>
<reference evidence="10 11" key="1">
    <citation type="submission" date="2020-08" db="EMBL/GenBank/DDBJ databases">
        <title>Aphidius gifuensis genome sequencing and assembly.</title>
        <authorList>
            <person name="Du Z."/>
        </authorList>
    </citation>
    <scope>NUCLEOTIDE SEQUENCE [LARGE SCALE GENOMIC DNA]</scope>
    <source>
        <strain evidence="10">YNYX2018</strain>
        <tissue evidence="10">Adults</tissue>
    </source>
</reference>
<dbReference type="Gene3D" id="1.25.10.10">
    <property type="entry name" value="Leucine-rich Repeat Variant"/>
    <property type="match status" value="1"/>
</dbReference>
<gene>
    <name evidence="10" type="ORF">HCN44_001303</name>
</gene>
<evidence type="ECO:0000313" key="11">
    <source>
        <dbReference type="Proteomes" id="UP000639338"/>
    </source>
</evidence>
<dbReference type="Pfam" id="PF02985">
    <property type="entry name" value="HEAT"/>
    <property type="match status" value="1"/>
</dbReference>
<dbReference type="PANTHER" id="PTHR10527">
    <property type="entry name" value="IMPORTIN BETA"/>
    <property type="match status" value="1"/>
</dbReference>
<dbReference type="InterPro" id="IPR001494">
    <property type="entry name" value="Importin-beta_N"/>
</dbReference>
<comment type="subcellular location">
    <subcellularLocation>
        <location evidence="2">Cytoplasm</location>
    </subcellularLocation>
    <subcellularLocation>
        <location evidence="1">Nucleus</location>
    </subcellularLocation>
</comment>
<evidence type="ECO:0000256" key="2">
    <source>
        <dbReference type="ARBA" id="ARBA00004496"/>
    </source>
</evidence>
<evidence type="ECO:0000256" key="4">
    <source>
        <dbReference type="ARBA" id="ARBA00022490"/>
    </source>
</evidence>
<evidence type="ECO:0000256" key="5">
    <source>
        <dbReference type="ARBA" id="ARBA00022737"/>
    </source>
</evidence>
<dbReference type="PROSITE" id="PS50166">
    <property type="entry name" value="IMPORTIN_B_NT"/>
    <property type="match status" value="1"/>
</dbReference>
<dbReference type="Pfam" id="PF03810">
    <property type="entry name" value="IBN_N"/>
    <property type="match status" value="1"/>
</dbReference>
<dbReference type="SUPFAM" id="SSF48371">
    <property type="entry name" value="ARM repeat"/>
    <property type="match status" value="2"/>
</dbReference>
<keyword evidence="4" id="KW-0963">Cytoplasm</keyword>
<feature type="domain" description="Importin N-terminal" evidence="9">
    <location>
        <begin position="19"/>
        <end position="87"/>
    </location>
</feature>
<dbReference type="AlphaFoldDB" id="A0A835CQ25"/>
<dbReference type="SMART" id="SM00913">
    <property type="entry name" value="IBN_N"/>
    <property type="match status" value="1"/>
</dbReference>
<dbReference type="InterPro" id="IPR011989">
    <property type="entry name" value="ARM-like"/>
</dbReference>
<dbReference type="InterPro" id="IPR000357">
    <property type="entry name" value="HEAT"/>
</dbReference>
<organism evidence="10 11">
    <name type="scientific">Aphidius gifuensis</name>
    <name type="common">Parasitoid wasp</name>
    <dbReference type="NCBI Taxonomy" id="684658"/>
    <lineage>
        <taxon>Eukaryota</taxon>
        <taxon>Metazoa</taxon>
        <taxon>Ecdysozoa</taxon>
        <taxon>Arthropoda</taxon>
        <taxon>Hexapoda</taxon>
        <taxon>Insecta</taxon>
        <taxon>Pterygota</taxon>
        <taxon>Neoptera</taxon>
        <taxon>Endopterygota</taxon>
        <taxon>Hymenoptera</taxon>
        <taxon>Apocrita</taxon>
        <taxon>Ichneumonoidea</taxon>
        <taxon>Braconidae</taxon>
        <taxon>Aphidiinae</taxon>
        <taxon>Aphidius</taxon>
    </lineage>
</organism>
<sequence length="1103" mass="124663">MEDILAKLLVDDSAIIAQGTAELREVLKNPESTPTLCQIVVSSVNPEIRQYAGVLLRKKFIKAKYWSKLPVNIRTEIKSIILGGLVNEQEKMVKNTIAQLIGAIVKHELSNNTWPELFQFIQQVVASNNILEKELGMYILSKMTEVAPEIYLAHAQSLMTLLAQTYASLQQQYGNDTGYYIVKTMENLSPLVEGNQIMVNAYNEMVPLAILTIQALIENNNDKALYSMELFYELFENAITVVSPHIKNIILMCLIVAKNTTLEDELRVKSIEVISCLARTKTRAIVKNKLVEPIVDVLFELLSSKPDDENDENYFAEDDDDITTSLVTIASEALHTLATNLNPDKLLPHLLKHIEPNLQTNNNYAKKASYLSLAVLAEGCAEYIRTKYLEDFLRCICQGISNQSPVVRNAALFALGQFSEHLQPEISQYAQQLLPVLFDYLGQMCEQLKQGNNKTPSADRMFFALEIFCENLNDGLLPYLPTLMDRLFVILETEASTVHLRELALSAISASSNASKENMLPYFPKIMSILDIYLVNTNNEFVREFDDDDPRMESNPNCLLVQSLDTLGVLARTIGEKNFSPFITKSMNLSITLLTEVYDPDVRKSIYGLLASLALLTKKEMAPVLPQILDYIINSMQSSDGVVTYYKDDAPIVNSQFTVYEDLDEKENEDEEDIENTDNEDDNDDDDADDDVAGYSVINSYIEEKEEAILALREIAHWTEEAFMPYIEKSFEETFKLISYPQDSIRKASIEALAQFCINLSKINTQDGKIALLKALGVYVPKLSEIIRLDDDLSVVITAIEGLTELLKEIKEPVVIAEGHKDAIMNCISDVFNGKVECQDQDECECDDDEAEQDEYLIECTGDLMANFGKTIIPDEFALFFQKTLPFLKNKIKDSKSDSQRSFAVGTIAECLGSLKHNIVPFVPQLYQLFKKCLDDHSPEVRNNAYYGIGELVYHGKECLYPTYNEILQLLASNLPREDSPGPRDNMTGIIARLIITNHSLVDVERVFPVFVQQLPLKQDFEEYKAVFKCILTLYQSGNEIIKPHIQTFLKISICLLHEKQIENEETKSLVVEFINSCQRDFSNEWAAVLSELSPEIQQTFSS</sequence>
<dbReference type="EMBL" id="JACMRX010000005">
    <property type="protein sequence ID" value="KAF7988730.1"/>
    <property type="molecule type" value="Genomic_DNA"/>
</dbReference>
<evidence type="ECO:0000259" key="9">
    <source>
        <dbReference type="PROSITE" id="PS50166"/>
    </source>
</evidence>